<evidence type="ECO:0000313" key="3">
    <source>
        <dbReference type="Proteomes" id="UP000193067"/>
    </source>
</evidence>
<dbReference type="PROSITE" id="PS50181">
    <property type="entry name" value="FBOX"/>
    <property type="match status" value="1"/>
</dbReference>
<accession>A0A1Y2IN21</accession>
<organism evidence="2 3">
    <name type="scientific">Trametes coccinea (strain BRFM310)</name>
    <name type="common">Pycnoporus coccineus</name>
    <dbReference type="NCBI Taxonomy" id="1353009"/>
    <lineage>
        <taxon>Eukaryota</taxon>
        <taxon>Fungi</taxon>
        <taxon>Dikarya</taxon>
        <taxon>Basidiomycota</taxon>
        <taxon>Agaricomycotina</taxon>
        <taxon>Agaricomycetes</taxon>
        <taxon>Polyporales</taxon>
        <taxon>Polyporaceae</taxon>
        <taxon>Trametes</taxon>
    </lineage>
</organism>
<dbReference type="AlphaFoldDB" id="A0A1Y2IN21"/>
<dbReference type="SMART" id="SM00256">
    <property type="entry name" value="FBOX"/>
    <property type="match status" value="1"/>
</dbReference>
<dbReference type="Pfam" id="PF00646">
    <property type="entry name" value="F-box"/>
    <property type="match status" value="1"/>
</dbReference>
<dbReference type="Proteomes" id="UP000193067">
    <property type="component" value="Unassembled WGS sequence"/>
</dbReference>
<reference evidence="2 3" key="1">
    <citation type="journal article" date="2015" name="Biotechnol. Biofuels">
        <title>Enhanced degradation of softwood versus hardwood by the white-rot fungus Pycnoporus coccineus.</title>
        <authorList>
            <person name="Couturier M."/>
            <person name="Navarro D."/>
            <person name="Chevret D."/>
            <person name="Henrissat B."/>
            <person name="Piumi F."/>
            <person name="Ruiz-Duenas F.J."/>
            <person name="Martinez A.T."/>
            <person name="Grigoriev I.V."/>
            <person name="Riley R."/>
            <person name="Lipzen A."/>
            <person name="Berrin J.G."/>
            <person name="Master E.R."/>
            <person name="Rosso M.N."/>
        </authorList>
    </citation>
    <scope>NUCLEOTIDE SEQUENCE [LARGE SCALE GENOMIC DNA]</scope>
    <source>
        <strain evidence="2 3">BRFM310</strain>
    </source>
</reference>
<evidence type="ECO:0000259" key="1">
    <source>
        <dbReference type="PROSITE" id="PS50181"/>
    </source>
</evidence>
<feature type="domain" description="F-box" evidence="1">
    <location>
        <begin position="5"/>
        <end position="52"/>
    </location>
</feature>
<dbReference type="InterPro" id="IPR036047">
    <property type="entry name" value="F-box-like_dom_sf"/>
</dbReference>
<sequence>MPVIAPPLTGLPDELQIRILCGLDPPSILACRAVSSQLKETIDNSIEVYYHLELALSGMIDGPRPHGSACTRDRLTALRAYRAAYDTGKHPVQWATIESDLQNIHSRRGMHVVYHGDNPGGGPMRLAIYRPSASFCGIDEHKISVKGVPELSGNFPYVGVVYFDVHEDLLVYAWHVLRPRCHPADAHFGCRLSPLSGDHDEPHPAATQSTIVLNTPTLNPTTTGNVWPIIGFRDLIVLRYHCYSFSPAVSAVVIVNWKTGIVVWQMNLKAEQAVRLLSRTLLAVMDQEASSPAIHLYSLDPSVSSDANCSTLTDCKCTLSLPTRGDDPRFILTPSNDTTGLPSRYRYAGPSYKASSTPLFLRDPGLTPLVLRYRGGLGIRQRQYMLIVPGQTILEWAYEKRHQQRVVPWEAWGPRGARMVYVPECTSLLGPLPIEVNGSCVAICNWKGSRYVVDVYETQPYASLNSPALVRDRHATGFKSSRKPLWMPAEMKVRAPKLARKTPPINFEDPLSTKYPIRKTTRVISLKSGEQYGSQCYMLLGHDDIIILRCTMDHSSLEGNEYGHSYTMFSAANDT</sequence>
<name>A0A1Y2IN21_TRAC3</name>
<gene>
    <name evidence="2" type="ORF">PYCCODRAFT_1436593</name>
</gene>
<keyword evidence="3" id="KW-1185">Reference proteome</keyword>
<dbReference type="InterPro" id="IPR001810">
    <property type="entry name" value="F-box_dom"/>
</dbReference>
<protein>
    <recommendedName>
        <fullName evidence="1">F-box domain-containing protein</fullName>
    </recommendedName>
</protein>
<dbReference type="SUPFAM" id="SSF81383">
    <property type="entry name" value="F-box domain"/>
    <property type="match status" value="1"/>
</dbReference>
<proteinExistence type="predicted"/>
<dbReference type="OrthoDB" id="2747824at2759"/>
<evidence type="ECO:0000313" key="2">
    <source>
        <dbReference type="EMBL" id="OSD01362.1"/>
    </source>
</evidence>
<dbReference type="EMBL" id="KZ084112">
    <property type="protein sequence ID" value="OSD01362.1"/>
    <property type="molecule type" value="Genomic_DNA"/>
</dbReference>